<evidence type="ECO:0000313" key="2">
    <source>
        <dbReference type="Proteomes" id="UP000789405"/>
    </source>
</evidence>
<dbReference type="AlphaFoldDB" id="A0A9N9K2Y5"/>
<reference evidence="1" key="1">
    <citation type="submission" date="2021-06" db="EMBL/GenBank/DDBJ databases">
        <authorList>
            <person name="Kallberg Y."/>
            <person name="Tangrot J."/>
            <person name="Rosling A."/>
        </authorList>
    </citation>
    <scope>NUCLEOTIDE SEQUENCE</scope>
    <source>
        <strain evidence="1">MA453B</strain>
    </source>
</reference>
<comment type="caution">
    <text evidence="1">The sequence shown here is derived from an EMBL/GenBank/DDBJ whole genome shotgun (WGS) entry which is preliminary data.</text>
</comment>
<keyword evidence="2" id="KW-1185">Reference proteome</keyword>
<protein>
    <submittedName>
        <fullName evidence="1">3257_t:CDS:1</fullName>
    </submittedName>
</protein>
<dbReference type="EMBL" id="CAJVPY010041135">
    <property type="protein sequence ID" value="CAG8806370.1"/>
    <property type="molecule type" value="Genomic_DNA"/>
</dbReference>
<name>A0A9N9K2Y5_9GLOM</name>
<evidence type="ECO:0000313" key="1">
    <source>
        <dbReference type="EMBL" id="CAG8806370.1"/>
    </source>
</evidence>
<proteinExistence type="predicted"/>
<accession>A0A9N9K2Y5</accession>
<feature type="non-terminal residue" evidence="1">
    <location>
        <position position="1"/>
    </location>
</feature>
<sequence length="157" mass="18487">FDWSEIEWSKNSPPIYDDRTKTFTFTLKPVDYYPSSVMYDYEAFIHFNNTRSYTTSLYHDKSKMCVQKRAENQTVVDYNRLRSESKLGIEFSRTASPTFPNNDNMCEYKFDSQNSARFNREIEVNEEGESISHLKLCSLTITAWKLCYVLDCLQVNG</sequence>
<dbReference type="OrthoDB" id="10290235at2759"/>
<dbReference type="Proteomes" id="UP000789405">
    <property type="component" value="Unassembled WGS sequence"/>
</dbReference>
<gene>
    <name evidence="1" type="ORF">DERYTH_LOCUS24459</name>
</gene>
<feature type="non-terminal residue" evidence="1">
    <location>
        <position position="157"/>
    </location>
</feature>
<organism evidence="1 2">
    <name type="scientific">Dentiscutata erythropus</name>
    <dbReference type="NCBI Taxonomy" id="1348616"/>
    <lineage>
        <taxon>Eukaryota</taxon>
        <taxon>Fungi</taxon>
        <taxon>Fungi incertae sedis</taxon>
        <taxon>Mucoromycota</taxon>
        <taxon>Glomeromycotina</taxon>
        <taxon>Glomeromycetes</taxon>
        <taxon>Diversisporales</taxon>
        <taxon>Gigasporaceae</taxon>
        <taxon>Dentiscutata</taxon>
    </lineage>
</organism>